<dbReference type="RefSeq" id="WP_257513110.1">
    <property type="nucleotide sequence ID" value="NZ_JANKHG010000027.1"/>
</dbReference>
<dbReference type="InterPro" id="IPR036188">
    <property type="entry name" value="FAD/NAD-bd_sf"/>
</dbReference>
<evidence type="ECO:0000259" key="6">
    <source>
        <dbReference type="PROSITE" id="PS00623"/>
    </source>
</evidence>
<keyword evidence="9" id="KW-1185">Reference proteome</keyword>
<dbReference type="Pfam" id="PF00732">
    <property type="entry name" value="GMC_oxred_N"/>
    <property type="match status" value="1"/>
</dbReference>
<keyword evidence="8" id="KW-0560">Oxidoreductase</keyword>
<evidence type="ECO:0000256" key="3">
    <source>
        <dbReference type="ARBA" id="ARBA00022630"/>
    </source>
</evidence>
<evidence type="ECO:0000256" key="5">
    <source>
        <dbReference type="RuleBase" id="RU003968"/>
    </source>
</evidence>
<sequence>MKTEHDYIVVGGGTGGCAMAGRLSEDSTLDVCLLEAGGDGTGNTINIPSGAVVMLPTKINNWAFETTPQAGLNGRKGYQPRGKCLGGSSAINAMVYVRGTASDYDRWANEEGCSGWSYKEVLPYFKLSECNERIRDAYHGNSGPLNVADLRSDNPFQQIYLEAGKQAGFKINNDFNGADQEGVGIYQVTQKNGERWSAARAYLFPHLHRKNLTVHTKAMVQRVLFEGKRAVGVEVSINGQLAVLKARKEIILTAGAIQTPQLLMVSGVGDSSELARHDIEVVHHLPGVGKNLQDHPDFIFGYSTKSLDTLGLSLRGSFRLLREIFRYRRNRRGALTSNFAEGGAFLKTKPDMKDPNVQLHFVVAMVDDHARKMHLGHGFSCHVCLLRPHSRGSLTLQGNTMDTPPVIDIGFLKDPRDMEELVEGFKLTRKIMHAPALAKWILKDKFTEHVHTDDEIREVLRNRVDTVYHPTGTCKMGSDPMAVVDPQLRVHGLEGLRIVDASAMPSLIGGNTNGPVMMMAEKAVDMIRGVSRVKALEQAEQNAKVRQEQLHQALVPQPV</sequence>
<dbReference type="NCBIfam" id="NF002550">
    <property type="entry name" value="PRK02106.1"/>
    <property type="match status" value="1"/>
</dbReference>
<dbReference type="PANTHER" id="PTHR11552:SF147">
    <property type="entry name" value="CHOLINE DEHYDROGENASE, MITOCHONDRIAL"/>
    <property type="match status" value="1"/>
</dbReference>
<comment type="cofactor">
    <cofactor evidence="1">
        <name>FAD</name>
        <dbReference type="ChEBI" id="CHEBI:57692"/>
    </cofactor>
</comment>
<dbReference type="PROSITE" id="PS00623">
    <property type="entry name" value="GMC_OXRED_1"/>
    <property type="match status" value="1"/>
</dbReference>
<evidence type="ECO:0000256" key="4">
    <source>
        <dbReference type="ARBA" id="ARBA00022827"/>
    </source>
</evidence>
<dbReference type="EC" id="1.1.99.1" evidence="8"/>
<protein>
    <submittedName>
        <fullName evidence="8">Choline dehydrogenase</fullName>
        <ecNumber evidence="8">1.1.99.1</ecNumber>
    </submittedName>
</protein>
<feature type="domain" description="Glucose-methanol-choline oxidoreductase N-terminal" evidence="6">
    <location>
        <begin position="82"/>
        <end position="105"/>
    </location>
</feature>
<dbReference type="SUPFAM" id="SSF51905">
    <property type="entry name" value="FAD/NAD(P)-binding domain"/>
    <property type="match status" value="1"/>
</dbReference>
<name>A0ABT1XL33_9BURK</name>
<organism evidence="8 9">
    <name type="scientific">Limnobacter parvus</name>
    <dbReference type="NCBI Taxonomy" id="2939690"/>
    <lineage>
        <taxon>Bacteria</taxon>
        <taxon>Pseudomonadati</taxon>
        <taxon>Pseudomonadota</taxon>
        <taxon>Betaproteobacteria</taxon>
        <taxon>Burkholderiales</taxon>
        <taxon>Burkholderiaceae</taxon>
        <taxon>Limnobacter</taxon>
    </lineage>
</organism>
<feature type="domain" description="Glucose-methanol-choline oxidoreductase N-terminal" evidence="7">
    <location>
        <begin position="255"/>
        <end position="269"/>
    </location>
</feature>
<dbReference type="PANTHER" id="PTHR11552">
    <property type="entry name" value="GLUCOSE-METHANOL-CHOLINE GMC OXIDOREDUCTASE"/>
    <property type="match status" value="1"/>
</dbReference>
<dbReference type="PROSITE" id="PS51257">
    <property type="entry name" value="PROKAR_LIPOPROTEIN"/>
    <property type="match status" value="1"/>
</dbReference>
<dbReference type="InterPro" id="IPR012132">
    <property type="entry name" value="GMC_OxRdtase"/>
</dbReference>
<keyword evidence="3 5" id="KW-0285">Flavoprotein</keyword>
<comment type="caution">
    <text evidence="8">The sequence shown here is derived from an EMBL/GenBank/DDBJ whole genome shotgun (WGS) entry which is preliminary data.</text>
</comment>
<evidence type="ECO:0000259" key="7">
    <source>
        <dbReference type="PROSITE" id="PS00624"/>
    </source>
</evidence>
<reference evidence="8" key="1">
    <citation type="submission" date="2022-07" db="EMBL/GenBank/DDBJ databases">
        <authorList>
            <person name="Xamxidin M."/>
        </authorList>
    </citation>
    <scope>NUCLEOTIDE SEQUENCE</scope>
    <source>
        <strain evidence="8">YS8-69</strain>
    </source>
</reference>
<dbReference type="EMBL" id="JANKHG010000027">
    <property type="protein sequence ID" value="MCR2747899.1"/>
    <property type="molecule type" value="Genomic_DNA"/>
</dbReference>
<keyword evidence="4 5" id="KW-0274">FAD</keyword>
<evidence type="ECO:0000313" key="9">
    <source>
        <dbReference type="Proteomes" id="UP001165267"/>
    </source>
</evidence>
<comment type="similarity">
    <text evidence="2 5">Belongs to the GMC oxidoreductase family.</text>
</comment>
<dbReference type="PROSITE" id="PS00624">
    <property type="entry name" value="GMC_OXRED_2"/>
    <property type="match status" value="1"/>
</dbReference>
<evidence type="ECO:0000313" key="8">
    <source>
        <dbReference type="EMBL" id="MCR2747899.1"/>
    </source>
</evidence>
<dbReference type="SUPFAM" id="SSF54373">
    <property type="entry name" value="FAD-linked reductases, C-terminal domain"/>
    <property type="match status" value="1"/>
</dbReference>
<gene>
    <name evidence="8" type="ORF">NSP04_14705</name>
</gene>
<evidence type="ECO:0000256" key="2">
    <source>
        <dbReference type="ARBA" id="ARBA00010790"/>
    </source>
</evidence>
<dbReference type="PIRSF" id="PIRSF000137">
    <property type="entry name" value="Alcohol_oxidase"/>
    <property type="match status" value="1"/>
</dbReference>
<dbReference type="InterPro" id="IPR007867">
    <property type="entry name" value="GMC_OxRtase_C"/>
</dbReference>
<dbReference type="GO" id="GO:0008812">
    <property type="term" value="F:choline dehydrogenase activity"/>
    <property type="evidence" value="ECO:0007669"/>
    <property type="project" value="UniProtKB-EC"/>
</dbReference>
<dbReference type="Gene3D" id="3.50.50.60">
    <property type="entry name" value="FAD/NAD(P)-binding domain"/>
    <property type="match status" value="1"/>
</dbReference>
<proteinExistence type="inferred from homology"/>
<dbReference type="Pfam" id="PF05199">
    <property type="entry name" value="GMC_oxred_C"/>
    <property type="match status" value="1"/>
</dbReference>
<accession>A0ABT1XL33</accession>
<evidence type="ECO:0000256" key="1">
    <source>
        <dbReference type="ARBA" id="ARBA00001974"/>
    </source>
</evidence>
<dbReference type="Gene3D" id="3.30.560.10">
    <property type="entry name" value="Glucose Oxidase, domain 3"/>
    <property type="match status" value="1"/>
</dbReference>
<dbReference type="InterPro" id="IPR000172">
    <property type="entry name" value="GMC_OxRdtase_N"/>
</dbReference>
<dbReference type="Proteomes" id="UP001165267">
    <property type="component" value="Unassembled WGS sequence"/>
</dbReference>